<evidence type="ECO:0000256" key="1">
    <source>
        <dbReference type="SAM" id="MobiDB-lite"/>
    </source>
</evidence>
<name>A0A9D4I4T1_DREPO</name>
<evidence type="ECO:0000313" key="2">
    <source>
        <dbReference type="EMBL" id="KAH3748225.1"/>
    </source>
</evidence>
<feature type="region of interest" description="Disordered" evidence="1">
    <location>
        <begin position="36"/>
        <end position="60"/>
    </location>
</feature>
<dbReference type="AlphaFoldDB" id="A0A9D4I4T1"/>
<sequence length="60" mass="6739">MPMDCPADVLWSLLRGGEPLPSSADLRGLNHCQVPRQEEDGDATTLVRRRRQRFPEHVAG</sequence>
<reference evidence="2" key="1">
    <citation type="journal article" date="2019" name="bioRxiv">
        <title>The Genome of the Zebra Mussel, Dreissena polymorpha: A Resource for Invasive Species Research.</title>
        <authorList>
            <person name="McCartney M.A."/>
            <person name="Auch B."/>
            <person name="Kono T."/>
            <person name="Mallez S."/>
            <person name="Zhang Y."/>
            <person name="Obille A."/>
            <person name="Becker A."/>
            <person name="Abrahante J.E."/>
            <person name="Garbe J."/>
            <person name="Badalamenti J.P."/>
            <person name="Herman A."/>
            <person name="Mangelson H."/>
            <person name="Liachko I."/>
            <person name="Sullivan S."/>
            <person name="Sone E.D."/>
            <person name="Koren S."/>
            <person name="Silverstein K.A.T."/>
            <person name="Beckman K.B."/>
            <person name="Gohl D.M."/>
        </authorList>
    </citation>
    <scope>NUCLEOTIDE SEQUENCE</scope>
    <source>
        <strain evidence="2">Duluth1</strain>
        <tissue evidence="2">Whole animal</tissue>
    </source>
</reference>
<dbReference type="Proteomes" id="UP000828390">
    <property type="component" value="Unassembled WGS sequence"/>
</dbReference>
<accession>A0A9D4I4T1</accession>
<dbReference type="EMBL" id="JAIWYP010000010">
    <property type="protein sequence ID" value="KAH3748225.1"/>
    <property type="molecule type" value="Genomic_DNA"/>
</dbReference>
<organism evidence="2 3">
    <name type="scientific">Dreissena polymorpha</name>
    <name type="common">Zebra mussel</name>
    <name type="synonym">Mytilus polymorpha</name>
    <dbReference type="NCBI Taxonomy" id="45954"/>
    <lineage>
        <taxon>Eukaryota</taxon>
        <taxon>Metazoa</taxon>
        <taxon>Spiralia</taxon>
        <taxon>Lophotrochozoa</taxon>
        <taxon>Mollusca</taxon>
        <taxon>Bivalvia</taxon>
        <taxon>Autobranchia</taxon>
        <taxon>Heteroconchia</taxon>
        <taxon>Euheterodonta</taxon>
        <taxon>Imparidentia</taxon>
        <taxon>Neoheterodontei</taxon>
        <taxon>Myida</taxon>
        <taxon>Dreissenoidea</taxon>
        <taxon>Dreissenidae</taxon>
        <taxon>Dreissena</taxon>
    </lineage>
</organism>
<proteinExistence type="predicted"/>
<evidence type="ECO:0000313" key="3">
    <source>
        <dbReference type="Proteomes" id="UP000828390"/>
    </source>
</evidence>
<gene>
    <name evidence="2" type="ORF">DPMN_182663</name>
</gene>
<keyword evidence="3" id="KW-1185">Reference proteome</keyword>
<comment type="caution">
    <text evidence="2">The sequence shown here is derived from an EMBL/GenBank/DDBJ whole genome shotgun (WGS) entry which is preliminary data.</text>
</comment>
<reference evidence="2" key="2">
    <citation type="submission" date="2020-11" db="EMBL/GenBank/DDBJ databases">
        <authorList>
            <person name="McCartney M.A."/>
            <person name="Auch B."/>
            <person name="Kono T."/>
            <person name="Mallez S."/>
            <person name="Becker A."/>
            <person name="Gohl D.M."/>
            <person name="Silverstein K.A.T."/>
            <person name="Koren S."/>
            <person name="Bechman K.B."/>
            <person name="Herman A."/>
            <person name="Abrahante J.E."/>
            <person name="Garbe J."/>
        </authorList>
    </citation>
    <scope>NUCLEOTIDE SEQUENCE</scope>
    <source>
        <strain evidence="2">Duluth1</strain>
        <tissue evidence="2">Whole animal</tissue>
    </source>
</reference>
<protein>
    <submittedName>
        <fullName evidence="2">Uncharacterized protein</fullName>
    </submittedName>
</protein>